<dbReference type="AlphaFoldDB" id="A0AAP5QJP8"/>
<dbReference type="Proteomes" id="UP001246473">
    <property type="component" value="Unassembled WGS sequence"/>
</dbReference>
<name>A0AAP5QJP8_9BURK</name>
<reference evidence="1" key="1">
    <citation type="submission" date="2022-08" db="EMBL/GenBank/DDBJ databases">
        <authorList>
            <person name="Kim S.-J."/>
        </authorList>
    </citation>
    <scope>NUCLEOTIDE SEQUENCE</scope>
    <source>
        <strain evidence="1">KJ</strain>
    </source>
</reference>
<accession>A0AAP5QJP8</accession>
<proteinExistence type="predicted"/>
<protein>
    <submittedName>
        <fullName evidence="1">Uncharacterized protein</fullName>
    </submittedName>
</protein>
<dbReference type="EMBL" id="JANSLM010000026">
    <property type="protein sequence ID" value="MDT8843527.1"/>
    <property type="molecule type" value="Genomic_DNA"/>
</dbReference>
<dbReference type="RefSeq" id="WP_315697561.1">
    <property type="nucleotide sequence ID" value="NZ_JANSLM010000026.1"/>
</dbReference>
<organism evidence="1 2">
    <name type="scientific">Paraburkholderia fungorum</name>
    <dbReference type="NCBI Taxonomy" id="134537"/>
    <lineage>
        <taxon>Bacteria</taxon>
        <taxon>Pseudomonadati</taxon>
        <taxon>Pseudomonadota</taxon>
        <taxon>Betaproteobacteria</taxon>
        <taxon>Burkholderiales</taxon>
        <taxon>Burkholderiaceae</taxon>
        <taxon>Paraburkholderia</taxon>
    </lineage>
</organism>
<comment type="caution">
    <text evidence="1">The sequence shown here is derived from an EMBL/GenBank/DDBJ whole genome shotgun (WGS) entry which is preliminary data.</text>
</comment>
<gene>
    <name evidence="1" type="ORF">ParKJ_39610</name>
</gene>
<evidence type="ECO:0000313" key="2">
    <source>
        <dbReference type="Proteomes" id="UP001246473"/>
    </source>
</evidence>
<sequence>MDVVVFLNERLDFILQLYASSTASFVDRQRQIENKEEPFVPPYNEDGEPPFQLEWQQARDSIDVLGHACLCLLASALQVYLQTRVLLHCRDLTDDERKSFFRKGWVRGYNRIFTEAFEIPFENGPVSIDILEDIVLTRNSIQHGGTITSVKPKHADRKPGTARSFFLDDREVELLDRMELDAGTWLAQPSVHVDQAKLESAIDTVRRFVVWLDNAIETRIDRRT</sequence>
<evidence type="ECO:0000313" key="1">
    <source>
        <dbReference type="EMBL" id="MDT8843527.1"/>
    </source>
</evidence>